<dbReference type="EMBL" id="CP002026">
    <property type="protein sequence ID" value="ADH90726.1"/>
    <property type="molecule type" value="Genomic_DNA"/>
</dbReference>
<evidence type="ECO:0000313" key="2">
    <source>
        <dbReference type="EMBL" id="ADH90726.1"/>
    </source>
</evidence>
<accession>D7A9G4</accession>
<dbReference type="STRING" id="639283.Snov_3452"/>
<dbReference type="HOGENOM" id="CLU_1314753_0_0_5"/>
<feature type="compositionally biased region" description="Polar residues" evidence="1">
    <location>
        <begin position="157"/>
        <end position="176"/>
    </location>
</feature>
<dbReference type="Proteomes" id="UP000006633">
    <property type="component" value="Chromosome"/>
</dbReference>
<sequence>MMEIEVRSEREIRLTVVRLLADKGYKVESIAEGSGSPEFSQIVATRGAERLLCAIKITTQPHGRISFTRAPTGRWKVLDNVNYVIHAWQKPSSRDQVCVSMFEKEIIREAFELNFAAKRQHAMEQIPSWIGPIYEPAWRFTGSGFGDKAIWTERVSLSPQGSQSNQKADDAPTSSEEPGLGIMDRIKQMLSEHMGVRPELIEIDVRVKL</sequence>
<protein>
    <submittedName>
        <fullName evidence="2">Uncharacterized protein</fullName>
    </submittedName>
</protein>
<evidence type="ECO:0000256" key="1">
    <source>
        <dbReference type="SAM" id="MobiDB-lite"/>
    </source>
</evidence>
<dbReference type="KEGG" id="sno:Snov_3452"/>
<keyword evidence="3" id="KW-1185">Reference proteome</keyword>
<name>D7A9G4_ANCN5</name>
<proteinExistence type="predicted"/>
<feature type="region of interest" description="Disordered" evidence="1">
    <location>
        <begin position="157"/>
        <end position="180"/>
    </location>
</feature>
<dbReference type="AlphaFoldDB" id="D7A9G4"/>
<organism evidence="2 3">
    <name type="scientific">Ancylobacter novellus (strain ATCC 8093 / DSM 506 / JCM 20403 / CCM 1077 / IAM 12100 / NBRC 12443 / NCIMB 10456)</name>
    <name type="common">Starkeya novella</name>
    <dbReference type="NCBI Taxonomy" id="639283"/>
    <lineage>
        <taxon>Bacteria</taxon>
        <taxon>Pseudomonadati</taxon>
        <taxon>Pseudomonadota</taxon>
        <taxon>Alphaproteobacteria</taxon>
        <taxon>Hyphomicrobiales</taxon>
        <taxon>Xanthobacteraceae</taxon>
        <taxon>Ancylobacter</taxon>
    </lineage>
</organism>
<evidence type="ECO:0000313" key="3">
    <source>
        <dbReference type="Proteomes" id="UP000006633"/>
    </source>
</evidence>
<reference evidence="2 3" key="1">
    <citation type="journal article" date="2012" name="Stand. Genomic Sci.">
        <title>Complete genome sequence of the facultatively chemolithoautotrophic and methylotrophic alpha Proteobacterium Starkeya novella type strain (ATCC 8093(T)).</title>
        <authorList>
            <person name="Kappler U."/>
            <person name="Davenport K."/>
            <person name="Beatson S."/>
            <person name="Lucas S."/>
            <person name="Lapidus A."/>
            <person name="Copeland A."/>
            <person name="Berry K.W."/>
            <person name="Glavina Del Rio T."/>
            <person name="Hammon N."/>
            <person name="Dalin E."/>
            <person name="Tice H."/>
            <person name="Pitluck S."/>
            <person name="Richardson P."/>
            <person name="Bruce D."/>
            <person name="Goodwin L.A."/>
            <person name="Han C."/>
            <person name="Tapia R."/>
            <person name="Detter J.C."/>
            <person name="Chang Y.J."/>
            <person name="Jeffries C.D."/>
            <person name="Land M."/>
            <person name="Hauser L."/>
            <person name="Kyrpides N.C."/>
            <person name="Goker M."/>
            <person name="Ivanova N."/>
            <person name="Klenk H.P."/>
            <person name="Woyke T."/>
        </authorList>
    </citation>
    <scope>NUCLEOTIDE SEQUENCE [LARGE SCALE GENOMIC DNA]</scope>
    <source>
        <strain evidence="3">ATCC 8093 / DSM 506 / JCM 20403 / CCM 1077 / IAM 12100 / NBRC 12443 / NCIMB 10456</strain>
    </source>
</reference>
<gene>
    <name evidence="2" type="ordered locus">Snov_3452</name>
</gene>